<dbReference type="AlphaFoldDB" id="O07096"/>
<dbReference type="EMBL" id="X89443">
    <property type="protein sequence ID" value="CAA61608.1"/>
    <property type="molecule type" value="Genomic_DNA"/>
</dbReference>
<evidence type="ECO:0000313" key="1">
    <source>
        <dbReference type="EMBL" id="CAA61608.1"/>
    </source>
</evidence>
<sequence length="224" mass="25259">MGGDQVLIFQHLQDTTDGFAGTADNLTDLLPGDLDLHAVRVGHGVRLLGQVEQGLRDTAGYVEEPQVADFLRGHLQASRHLRGQPHQNIRVDLNQLAEFFIGNLSDFAGGFRPDPRTAFLTIFEQTKFADKIALIQIRKNHFLAFFILDQHGNRAFHDVVKRLCFFTLMNQSALRWVLVNVAMRKEPFESRVCLRFAENHSLLSSVVIHCANHRAQSSLYGVIT</sequence>
<protein>
    <submittedName>
        <fullName evidence="1">ORF3 protein</fullName>
    </submittedName>
</protein>
<proteinExistence type="predicted"/>
<reference evidence="1" key="1">
    <citation type="journal article" date="1997" name="J. Bacteriol.">
        <title>The cyclic AMP receptor protein is the main activator of pectinolysis genes in Erwinia chrysanthemi.</title>
        <authorList>
            <person name="Reverchon S."/>
            <person name="Expert D."/>
            <person name="Robert-Baudouy J."/>
            <person name="Nasser W."/>
        </authorList>
    </citation>
    <scope>NUCLEOTIDE SEQUENCE</scope>
    <source>
        <strain evidence="1">3937</strain>
    </source>
</reference>
<accession>O07096</accession>
<gene>
    <name evidence="1" type="primary">ORF3</name>
</gene>
<organism evidence="1">
    <name type="scientific">Dickeya chrysanthemi</name>
    <name type="common">Pectobacterium chrysanthemi</name>
    <name type="synonym">Erwinia chrysanthemi</name>
    <dbReference type="NCBI Taxonomy" id="556"/>
    <lineage>
        <taxon>Bacteria</taxon>
        <taxon>Pseudomonadati</taxon>
        <taxon>Pseudomonadota</taxon>
        <taxon>Gammaproteobacteria</taxon>
        <taxon>Enterobacterales</taxon>
        <taxon>Pectobacteriaceae</taxon>
        <taxon>Dickeya</taxon>
    </lineage>
</organism>
<name>O07096_DICCH</name>